<comment type="caution">
    <text evidence="2">The sequence shown here is derived from an EMBL/GenBank/DDBJ whole genome shotgun (WGS) entry which is preliminary data.</text>
</comment>
<feature type="chain" id="PRO_5026046817" evidence="1">
    <location>
        <begin position="21"/>
        <end position="334"/>
    </location>
</feature>
<dbReference type="RefSeq" id="WP_155708057.1">
    <property type="nucleotide sequence ID" value="NZ_BMWU01000005.1"/>
</dbReference>
<protein>
    <submittedName>
        <fullName evidence="2">TIGR03790 family protein</fullName>
    </submittedName>
</protein>
<sequence>MILRPFLILLVLLAAAAAQAAPALQPAQLGIVINDDEPNSVELGEYYRIARGIPEANIVHVRIPGKPRKLTEEQFSRLKAEIDGKLRPDVQAVLMVWTAPYAVECNSITAAYALGFDAAQCANTCAAGKPSPYFNATGLPGAAEKGMRLAMLLPTGSVEEGKALIDRGKASGFRTPAAGAYYLFTSEMARNSRARFFPTAGTIPQRKLTIHTLRDDALEGKRDIMIYQTGKAKVTGLETLQFLPGALADHLTSTGGDLLGEGQMSSLRWLQAGATASYGTVSEPCNFWQKFPNPAVLLRHYVAGSTAIEAYWRSVAWPAQGVFIGEPLAAPYRR</sequence>
<evidence type="ECO:0000256" key="1">
    <source>
        <dbReference type="SAM" id="SignalP"/>
    </source>
</evidence>
<feature type="signal peptide" evidence="1">
    <location>
        <begin position="1"/>
        <end position="20"/>
    </location>
</feature>
<dbReference type="InterPro" id="IPR022265">
    <property type="entry name" value="CHP03790"/>
</dbReference>
<accession>A0A6I3XD14</accession>
<evidence type="ECO:0000313" key="3">
    <source>
        <dbReference type="Proteomes" id="UP000431684"/>
    </source>
</evidence>
<dbReference type="NCBIfam" id="TIGR03790">
    <property type="entry name" value="TIGR03790 family protein"/>
    <property type="match status" value="1"/>
</dbReference>
<keyword evidence="3" id="KW-1185">Reference proteome</keyword>
<evidence type="ECO:0000313" key="2">
    <source>
        <dbReference type="EMBL" id="MUI12063.1"/>
    </source>
</evidence>
<dbReference type="AlphaFoldDB" id="A0A6I3XD14"/>
<dbReference type="EMBL" id="WNWM01000002">
    <property type="protein sequence ID" value="MUI12063.1"/>
    <property type="molecule type" value="Genomic_DNA"/>
</dbReference>
<gene>
    <name evidence="2" type="ORF">GJV26_06165</name>
</gene>
<proteinExistence type="predicted"/>
<keyword evidence="1" id="KW-0732">Signal</keyword>
<dbReference type="Proteomes" id="UP000431684">
    <property type="component" value="Unassembled WGS sequence"/>
</dbReference>
<name>A0A6I3XD14_9BURK</name>
<organism evidence="2 3">
    <name type="scientific">Pseudoduganella dura</name>
    <dbReference type="NCBI Taxonomy" id="321982"/>
    <lineage>
        <taxon>Bacteria</taxon>
        <taxon>Pseudomonadati</taxon>
        <taxon>Pseudomonadota</taxon>
        <taxon>Betaproteobacteria</taxon>
        <taxon>Burkholderiales</taxon>
        <taxon>Oxalobacteraceae</taxon>
        <taxon>Telluria group</taxon>
        <taxon>Pseudoduganella</taxon>
    </lineage>
</organism>
<reference evidence="2 3" key="1">
    <citation type="submission" date="2019-11" db="EMBL/GenBank/DDBJ databases">
        <title>Draft Genome Sequences of Six Type Strains of the Genus Massilia.</title>
        <authorList>
            <person name="Miess H."/>
            <person name="Frediansyah A."/>
            <person name="Goeker M."/>
            <person name="Gross H."/>
        </authorList>
    </citation>
    <scope>NUCLEOTIDE SEQUENCE [LARGE SCALE GENOMIC DNA]</scope>
    <source>
        <strain evidence="2 3">DSM 17513</strain>
    </source>
</reference>
<dbReference type="OrthoDB" id="420256at2"/>